<dbReference type="AlphaFoldDB" id="A0A7W9UL14"/>
<gene>
    <name evidence="1" type="ORF">BJY24_005804</name>
</gene>
<name>A0A7W9UL14_9NOCA</name>
<accession>A0A7W9UL14</accession>
<reference evidence="1 2" key="1">
    <citation type="submission" date="2020-08" db="EMBL/GenBank/DDBJ databases">
        <title>Sequencing the genomes of 1000 actinobacteria strains.</title>
        <authorList>
            <person name="Klenk H.-P."/>
        </authorList>
    </citation>
    <scope>NUCLEOTIDE SEQUENCE [LARGE SCALE GENOMIC DNA]</scope>
    <source>
        <strain evidence="1 2">DSM 43582</strain>
    </source>
</reference>
<protein>
    <submittedName>
        <fullName evidence="1">Uncharacterized protein</fullName>
    </submittedName>
</protein>
<dbReference type="EMBL" id="JACHIT010000002">
    <property type="protein sequence ID" value="MBB5916892.1"/>
    <property type="molecule type" value="Genomic_DNA"/>
</dbReference>
<keyword evidence="2" id="KW-1185">Reference proteome</keyword>
<sequence length="73" mass="7924">MCRTGGRSRELGDECRGGEFDVVVAVHLIGIRPGQPEDEPDQHSSCCVIDLRKVIRDHDVQVIPGAGWLASLA</sequence>
<proteinExistence type="predicted"/>
<dbReference type="Proteomes" id="UP000540412">
    <property type="component" value="Unassembled WGS sequence"/>
</dbReference>
<organism evidence="1 2">
    <name type="scientific">Nocardia transvalensis</name>
    <dbReference type="NCBI Taxonomy" id="37333"/>
    <lineage>
        <taxon>Bacteria</taxon>
        <taxon>Bacillati</taxon>
        <taxon>Actinomycetota</taxon>
        <taxon>Actinomycetes</taxon>
        <taxon>Mycobacteriales</taxon>
        <taxon>Nocardiaceae</taxon>
        <taxon>Nocardia</taxon>
    </lineage>
</organism>
<evidence type="ECO:0000313" key="1">
    <source>
        <dbReference type="EMBL" id="MBB5916892.1"/>
    </source>
</evidence>
<comment type="caution">
    <text evidence="1">The sequence shown here is derived from an EMBL/GenBank/DDBJ whole genome shotgun (WGS) entry which is preliminary data.</text>
</comment>
<evidence type="ECO:0000313" key="2">
    <source>
        <dbReference type="Proteomes" id="UP000540412"/>
    </source>
</evidence>